<evidence type="ECO:0000313" key="4">
    <source>
        <dbReference type="Proteomes" id="UP001361570"/>
    </source>
</evidence>
<dbReference type="InterPro" id="IPR050268">
    <property type="entry name" value="NADH-dep_flavin_reductase"/>
</dbReference>
<comment type="caution">
    <text evidence="3">The sequence shown here is derived from an EMBL/GenBank/DDBJ whole genome shotgun (WGS) entry which is preliminary data.</text>
</comment>
<reference evidence="3 4" key="1">
    <citation type="submission" date="2024-03" db="EMBL/GenBank/DDBJ databases">
        <title>Draft genome sequence of Klenkia sp. LSe6-5.</title>
        <authorList>
            <person name="Duangmal K."/>
            <person name="Chantavorakit T."/>
        </authorList>
    </citation>
    <scope>NUCLEOTIDE SEQUENCE [LARGE SCALE GENOMIC DNA]</scope>
    <source>
        <strain evidence="3 4">LSe6-5</strain>
    </source>
</reference>
<proteinExistence type="predicted"/>
<dbReference type="InterPro" id="IPR002563">
    <property type="entry name" value="Flavin_Rdtase-like_dom"/>
</dbReference>
<keyword evidence="1" id="KW-0560">Oxidoreductase</keyword>
<accession>A0ABU8DWP9</accession>
<dbReference type="Gene3D" id="2.30.110.10">
    <property type="entry name" value="Electron Transport, Fmn-binding Protein, Chain A"/>
    <property type="match status" value="1"/>
</dbReference>
<organism evidence="3 4">
    <name type="scientific">Klenkia sesuvii</name>
    <dbReference type="NCBI Taxonomy" id="3103137"/>
    <lineage>
        <taxon>Bacteria</taxon>
        <taxon>Bacillati</taxon>
        <taxon>Actinomycetota</taxon>
        <taxon>Actinomycetes</taxon>
        <taxon>Geodermatophilales</taxon>
        <taxon>Geodermatophilaceae</taxon>
        <taxon>Klenkia</taxon>
    </lineage>
</organism>
<sequence>MPVEFAPALRQYAAGVALLAVQDDIDDVGTTVTSLMSVSVDPPLVALALTTGGYPLEVLETVGTGALTFLATEHEILASRFASAGRPSARHLLEGVPWRRAEHSGGIVLEHGVAALDCRVHSTVEAGDHTLVLLEVLAVPVLDERRDPLLRLRGRWTDGTGSTFRRP</sequence>
<dbReference type="EMBL" id="JBAPLU010000019">
    <property type="protein sequence ID" value="MEI4273276.1"/>
    <property type="molecule type" value="Genomic_DNA"/>
</dbReference>
<dbReference type="SMART" id="SM00903">
    <property type="entry name" value="Flavin_Reduct"/>
    <property type="match status" value="1"/>
</dbReference>
<dbReference type="Proteomes" id="UP001361570">
    <property type="component" value="Unassembled WGS sequence"/>
</dbReference>
<evidence type="ECO:0000259" key="2">
    <source>
        <dbReference type="SMART" id="SM00903"/>
    </source>
</evidence>
<dbReference type="PANTHER" id="PTHR30466:SF1">
    <property type="entry name" value="FMN REDUCTASE (NADH) RUTF"/>
    <property type="match status" value="1"/>
</dbReference>
<dbReference type="InterPro" id="IPR012349">
    <property type="entry name" value="Split_barrel_FMN-bd"/>
</dbReference>
<dbReference type="SUPFAM" id="SSF50475">
    <property type="entry name" value="FMN-binding split barrel"/>
    <property type="match status" value="1"/>
</dbReference>
<protein>
    <submittedName>
        <fullName evidence="3">Flavin reductase family protein</fullName>
    </submittedName>
</protein>
<dbReference type="Pfam" id="PF01613">
    <property type="entry name" value="Flavin_Reduct"/>
    <property type="match status" value="1"/>
</dbReference>
<dbReference type="PANTHER" id="PTHR30466">
    <property type="entry name" value="FLAVIN REDUCTASE"/>
    <property type="match status" value="1"/>
</dbReference>
<gene>
    <name evidence="3" type="ORF">TEK04_16255</name>
</gene>
<evidence type="ECO:0000313" key="3">
    <source>
        <dbReference type="EMBL" id="MEI4273276.1"/>
    </source>
</evidence>
<feature type="domain" description="Flavin reductase like" evidence="2">
    <location>
        <begin position="9"/>
        <end position="158"/>
    </location>
</feature>
<evidence type="ECO:0000256" key="1">
    <source>
        <dbReference type="ARBA" id="ARBA00023002"/>
    </source>
</evidence>
<name>A0ABU8DWP9_9ACTN</name>
<dbReference type="RefSeq" id="WP_336405399.1">
    <property type="nucleotide sequence ID" value="NZ_JBAPLU010000019.1"/>
</dbReference>
<keyword evidence="4" id="KW-1185">Reference proteome</keyword>